<evidence type="ECO:0000256" key="3">
    <source>
        <dbReference type="ARBA" id="ARBA00022679"/>
    </source>
</evidence>
<dbReference type="InterPro" id="IPR013123">
    <property type="entry name" value="SpoU_subst-bd"/>
</dbReference>
<evidence type="ECO:0000256" key="1">
    <source>
        <dbReference type="ARBA" id="ARBA00007228"/>
    </source>
</evidence>
<proteinExistence type="inferred from homology"/>
<comment type="caution">
    <text evidence="5">The sequence shown here is derived from an EMBL/GenBank/DDBJ whole genome shotgun (WGS) entry which is preliminary data.</text>
</comment>
<dbReference type="InterPro" id="IPR051259">
    <property type="entry name" value="rRNA_Methyltransferase"/>
</dbReference>
<dbReference type="RefSeq" id="WP_283230506.1">
    <property type="nucleotide sequence ID" value="NZ_JASGBQ010000006.1"/>
</dbReference>
<evidence type="ECO:0000313" key="6">
    <source>
        <dbReference type="Proteomes" id="UP001300383"/>
    </source>
</evidence>
<keyword evidence="3" id="KW-0808">Transferase</keyword>
<name>A0AAP4BC81_9FIRM</name>
<dbReference type="InterPro" id="IPR029026">
    <property type="entry name" value="tRNA_m1G_MTases_N"/>
</dbReference>
<dbReference type="InterPro" id="IPR001537">
    <property type="entry name" value="SpoU_MeTrfase"/>
</dbReference>
<dbReference type="GO" id="GO:0005737">
    <property type="term" value="C:cytoplasm"/>
    <property type="evidence" value="ECO:0007669"/>
    <property type="project" value="UniProtKB-ARBA"/>
</dbReference>
<sequence>MRIESSKSGQVKHVAALQKKAKYRREQGAFVVEGLKMVLEAPANRVISIYASDSFVNQGGRELLAGRSFTEVSDSAFRAMADTQTPQGVLAVIKSMAWAERDLYRGGAEPPLLMILENLQDPGNLGTIIRAGEGAGVTGVIMSRETVDIYNPKVIRSTMGSIYRVPFVVSEDLPGVLSRCRQAGIVSYAAHLRGEKNYEEANYRGPSAFLIGNEAAGLSKELSDAADFLVKIPMKGAVESLNAAIAASVFMYETARQRRA</sequence>
<keyword evidence="2 5" id="KW-0489">Methyltransferase</keyword>
<evidence type="ECO:0000256" key="2">
    <source>
        <dbReference type="ARBA" id="ARBA00022603"/>
    </source>
</evidence>
<gene>
    <name evidence="5" type="ORF">QJ036_05835</name>
</gene>
<dbReference type="InterPro" id="IPR029028">
    <property type="entry name" value="Alpha/beta_knot_MTases"/>
</dbReference>
<comment type="similarity">
    <text evidence="1">Belongs to the class IV-like SAM-binding methyltransferase superfamily. RNA methyltransferase TrmH family.</text>
</comment>
<dbReference type="SUPFAM" id="SSF55315">
    <property type="entry name" value="L30e-like"/>
    <property type="match status" value="1"/>
</dbReference>
<dbReference type="Pfam" id="PF00588">
    <property type="entry name" value="SpoU_methylase"/>
    <property type="match status" value="1"/>
</dbReference>
<dbReference type="InterPro" id="IPR029064">
    <property type="entry name" value="Ribosomal_eL30-like_sf"/>
</dbReference>
<feature type="domain" description="RNA 2-O ribose methyltransferase substrate binding" evidence="4">
    <location>
        <begin position="31"/>
        <end position="99"/>
    </location>
</feature>
<dbReference type="GO" id="GO:0006396">
    <property type="term" value="P:RNA processing"/>
    <property type="evidence" value="ECO:0007669"/>
    <property type="project" value="InterPro"/>
</dbReference>
<evidence type="ECO:0000313" key="5">
    <source>
        <dbReference type="EMBL" id="MDI9242001.1"/>
    </source>
</evidence>
<dbReference type="CDD" id="cd18095">
    <property type="entry name" value="SpoU-like_rRNA-MTase"/>
    <property type="match status" value="1"/>
</dbReference>
<reference evidence="5 6" key="1">
    <citation type="submission" date="2023-05" db="EMBL/GenBank/DDBJ databases">
        <title>[ruminococcus] sp. nov., isolated from a pig farm feces dump.</title>
        <authorList>
            <person name="Chang Y.-H."/>
        </authorList>
    </citation>
    <scope>NUCLEOTIDE SEQUENCE [LARGE SCALE GENOMIC DNA]</scope>
    <source>
        <strain evidence="5 6">YH-rum2234</strain>
    </source>
</reference>
<dbReference type="Pfam" id="PF22435">
    <property type="entry name" value="MRM3-like_sub_bind"/>
    <property type="match status" value="1"/>
</dbReference>
<dbReference type="InterPro" id="IPR053888">
    <property type="entry name" value="MRM3-like_sub_bind"/>
</dbReference>
<dbReference type="PANTHER" id="PTHR43191:SF2">
    <property type="entry name" value="RRNA METHYLTRANSFERASE 3, MITOCHONDRIAL"/>
    <property type="match status" value="1"/>
</dbReference>
<dbReference type="Gene3D" id="3.30.1330.30">
    <property type="match status" value="1"/>
</dbReference>
<dbReference type="EMBL" id="JASGBQ010000006">
    <property type="protein sequence ID" value="MDI9242001.1"/>
    <property type="molecule type" value="Genomic_DNA"/>
</dbReference>
<dbReference type="GO" id="GO:0032259">
    <property type="term" value="P:methylation"/>
    <property type="evidence" value="ECO:0007669"/>
    <property type="project" value="UniProtKB-KW"/>
</dbReference>
<dbReference type="SUPFAM" id="SSF75217">
    <property type="entry name" value="alpha/beta knot"/>
    <property type="match status" value="1"/>
</dbReference>
<keyword evidence="6" id="KW-1185">Reference proteome</keyword>
<organism evidence="5 6">
    <name type="scientific">Fusibacillus kribbianus</name>
    <dbReference type="NCBI Taxonomy" id="3044208"/>
    <lineage>
        <taxon>Bacteria</taxon>
        <taxon>Bacillati</taxon>
        <taxon>Bacillota</taxon>
        <taxon>Clostridia</taxon>
        <taxon>Lachnospirales</taxon>
        <taxon>Lachnospiraceae</taxon>
        <taxon>Fusibacillus</taxon>
    </lineage>
</organism>
<dbReference type="Proteomes" id="UP001300383">
    <property type="component" value="Unassembled WGS sequence"/>
</dbReference>
<dbReference type="PANTHER" id="PTHR43191">
    <property type="entry name" value="RRNA METHYLTRANSFERASE 3"/>
    <property type="match status" value="1"/>
</dbReference>
<dbReference type="AlphaFoldDB" id="A0AAP4BC81"/>
<evidence type="ECO:0000259" key="4">
    <source>
        <dbReference type="SMART" id="SM00967"/>
    </source>
</evidence>
<dbReference type="GO" id="GO:0003723">
    <property type="term" value="F:RNA binding"/>
    <property type="evidence" value="ECO:0007669"/>
    <property type="project" value="InterPro"/>
</dbReference>
<protein>
    <submittedName>
        <fullName evidence="5">RNA methyltransferase</fullName>
    </submittedName>
</protein>
<dbReference type="GO" id="GO:0008173">
    <property type="term" value="F:RNA methyltransferase activity"/>
    <property type="evidence" value="ECO:0007669"/>
    <property type="project" value="InterPro"/>
</dbReference>
<dbReference type="SMART" id="SM00967">
    <property type="entry name" value="SpoU_sub_bind"/>
    <property type="match status" value="1"/>
</dbReference>
<accession>A0AAP4BC81</accession>
<dbReference type="Gene3D" id="3.40.1280.10">
    <property type="match status" value="1"/>
</dbReference>